<feature type="region of interest" description="Disordered" evidence="1">
    <location>
        <begin position="90"/>
        <end position="114"/>
    </location>
</feature>
<protein>
    <submittedName>
        <fullName evidence="2">Uncharacterized protein</fullName>
    </submittedName>
</protein>
<dbReference type="EMBL" id="JAZHXI010000009">
    <property type="protein sequence ID" value="KAL2068452.1"/>
    <property type="molecule type" value="Genomic_DNA"/>
</dbReference>
<name>A0ABR4CER4_9HELO</name>
<comment type="caution">
    <text evidence="2">The sequence shown here is derived from an EMBL/GenBank/DDBJ whole genome shotgun (WGS) entry which is preliminary data.</text>
</comment>
<reference evidence="2 3" key="1">
    <citation type="journal article" date="2024" name="Commun. Biol.">
        <title>Comparative genomic analysis of thermophilic fungi reveals convergent evolutionary adaptations and gene losses.</title>
        <authorList>
            <person name="Steindorff A.S."/>
            <person name="Aguilar-Pontes M.V."/>
            <person name="Robinson A.J."/>
            <person name="Andreopoulos B."/>
            <person name="LaButti K."/>
            <person name="Kuo A."/>
            <person name="Mondo S."/>
            <person name="Riley R."/>
            <person name="Otillar R."/>
            <person name="Haridas S."/>
            <person name="Lipzen A."/>
            <person name="Grimwood J."/>
            <person name="Schmutz J."/>
            <person name="Clum A."/>
            <person name="Reid I.D."/>
            <person name="Moisan M.C."/>
            <person name="Butler G."/>
            <person name="Nguyen T.T.M."/>
            <person name="Dewar K."/>
            <person name="Conant G."/>
            <person name="Drula E."/>
            <person name="Henrissat B."/>
            <person name="Hansel C."/>
            <person name="Singer S."/>
            <person name="Hutchinson M.I."/>
            <person name="de Vries R.P."/>
            <person name="Natvig D.O."/>
            <person name="Powell A.J."/>
            <person name="Tsang A."/>
            <person name="Grigoriev I.V."/>
        </authorList>
    </citation>
    <scope>NUCLEOTIDE SEQUENCE [LARGE SCALE GENOMIC DNA]</scope>
    <source>
        <strain evidence="2 3">CBS 494.80</strain>
    </source>
</reference>
<sequence length="114" mass="12903">MTWGKVSGVADRSRTSAGWWSSRERRNTDHAVSLQLDFVLLHPMSLPFQYQYLVMFLGSVDEGFVMSSVVVVRLGSGVRLGWVVVESRLTRPDQTSERSEAPSLMEDRAETEPR</sequence>
<evidence type="ECO:0000313" key="3">
    <source>
        <dbReference type="Proteomes" id="UP001595075"/>
    </source>
</evidence>
<proteinExistence type="predicted"/>
<evidence type="ECO:0000313" key="2">
    <source>
        <dbReference type="EMBL" id="KAL2068452.1"/>
    </source>
</evidence>
<evidence type="ECO:0000256" key="1">
    <source>
        <dbReference type="SAM" id="MobiDB-lite"/>
    </source>
</evidence>
<gene>
    <name evidence="2" type="ORF">VTL71DRAFT_16550</name>
</gene>
<accession>A0ABR4CER4</accession>
<dbReference type="Proteomes" id="UP001595075">
    <property type="component" value="Unassembled WGS sequence"/>
</dbReference>
<keyword evidence="3" id="KW-1185">Reference proteome</keyword>
<organism evidence="2 3">
    <name type="scientific">Oculimacula yallundae</name>
    <dbReference type="NCBI Taxonomy" id="86028"/>
    <lineage>
        <taxon>Eukaryota</taxon>
        <taxon>Fungi</taxon>
        <taxon>Dikarya</taxon>
        <taxon>Ascomycota</taxon>
        <taxon>Pezizomycotina</taxon>
        <taxon>Leotiomycetes</taxon>
        <taxon>Helotiales</taxon>
        <taxon>Ploettnerulaceae</taxon>
        <taxon>Oculimacula</taxon>
    </lineage>
</organism>